<dbReference type="EMBL" id="CP038799">
    <property type="protein sequence ID" value="QIV80554.1"/>
    <property type="molecule type" value="Genomic_DNA"/>
</dbReference>
<keyword evidence="2" id="KW-1185">Reference proteome</keyword>
<dbReference type="KEGG" id="mfre:EXE63_06355"/>
<gene>
    <name evidence="1" type="ORF">EXE63_06355</name>
</gene>
<proteinExistence type="predicted"/>
<evidence type="ECO:0008006" key="3">
    <source>
        <dbReference type="Google" id="ProtNLM"/>
    </source>
</evidence>
<dbReference type="RefSeq" id="WP_168141265.1">
    <property type="nucleotide sequence ID" value="NZ_CP038799.1"/>
</dbReference>
<dbReference type="Proteomes" id="UP000501849">
    <property type="component" value="Chromosome"/>
</dbReference>
<evidence type="ECO:0000313" key="1">
    <source>
        <dbReference type="EMBL" id="QIV80554.1"/>
    </source>
</evidence>
<dbReference type="InterPro" id="IPR036689">
    <property type="entry name" value="ESAT-6-like_sf"/>
</dbReference>
<evidence type="ECO:0000313" key="2">
    <source>
        <dbReference type="Proteomes" id="UP000501849"/>
    </source>
</evidence>
<organism evidence="1 2">
    <name type="scientific">Mycolicibacterium frederiksbergense</name>
    <dbReference type="NCBI Taxonomy" id="117567"/>
    <lineage>
        <taxon>Bacteria</taxon>
        <taxon>Bacillati</taxon>
        <taxon>Actinomycetota</taxon>
        <taxon>Actinomycetes</taxon>
        <taxon>Mycobacteriales</taxon>
        <taxon>Mycobacteriaceae</taxon>
        <taxon>Mycolicibacterium</taxon>
    </lineage>
</organism>
<reference evidence="1 2" key="1">
    <citation type="submission" date="2019-04" db="EMBL/GenBank/DDBJ databases">
        <title>Draft, Whole-Genome Sequence of the Anthracene-degrading Mycobacterium frederiksbergense LB501T, Isolated from a Polycyclic Aromatic Hydrocarbon (PAH)-Contaminated Soil.</title>
        <authorList>
            <person name="Augelletti F."/>
        </authorList>
    </citation>
    <scope>NUCLEOTIDE SEQUENCE [LARGE SCALE GENOMIC DNA]</scope>
    <source>
        <strain evidence="1 2">LB 501T</strain>
    </source>
</reference>
<dbReference type="Gene3D" id="1.10.287.1060">
    <property type="entry name" value="ESAT-6-like"/>
    <property type="match status" value="1"/>
</dbReference>
<sequence>MSEVRVVAEDLQVSAATVDAHADSVRARCADADARFEGAQKGLPTRSAAALGAAVAKWQADSTAMIDRMIGGSTGLRSGATAYVAVDEDAAVAVESAGNQIRPEDMGL</sequence>
<dbReference type="SUPFAM" id="SSF140453">
    <property type="entry name" value="EsxAB dimer-like"/>
    <property type="match status" value="1"/>
</dbReference>
<dbReference type="AlphaFoldDB" id="A0A6H0S043"/>
<protein>
    <recommendedName>
        <fullName evidence="3">ESX-1 secretion-associated protein</fullName>
    </recommendedName>
</protein>
<accession>A0A6H0S043</accession>
<name>A0A6H0S043_9MYCO</name>